<feature type="compositionally biased region" description="Low complexity" evidence="2">
    <location>
        <begin position="131"/>
        <end position="152"/>
    </location>
</feature>
<dbReference type="Proteomes" id="UP001175228">
    <property type="component" value="Unassembled WGS sequence"/>
</dbReference>
<feature type="region of interest" description="Disordered" evidence="2">
    <location>
        <begin position="109"/>
        <end position="157"/>
    </location>
</feature>
<keyword evidence="4" id="KW-1185">Reference proteome</keyword>
<gene>
    <name evidence="3" type="ORF">EDD18DRAFT_170867</name>
</gene>
<evidence type="ECO:0000256" key="2">
    <source>
        <dbReference type="SAM" id="MobiDB-lite"/>
    </source>
</evidence>
<reference evidence="3" key="1">
    <citation type="submission" date="2023-06" db="EMBL/GenBank/DDBJ databases">
        <authorList>
            <consortium name="Lawrence Berkeley National Laboratory"/>
            <person name="Ahrendt S."/>
            <person name="Sahu N."/>
            <person name="Indic B."/>
            <person name="Wong-Bajracharya J."/>
            <person name="Merenyi Z."/>
            <person name="Ke H.-M."/>
            <person name="Monk M."/>
            <person name="Kocsube S."/>
            <person name="Drula E."/>
            <person name="Lipzen A."/>
            <person name="Balint B."/>
            <person name="Henrissat B."/>
            <person name="Andreopoulos B."/>
            <person name="Martin F.M."/>
            <person name="Harder C.B."/>
            <person name="Rigling D."/>
            <person name="Ford K.L."/>
            <person name="Foster G.D."/>
            <person name="Pangilinan J."/>
            <person name="Papanicolaou A."/>
            <person name="Barry K."/>
            <person name="LaButti K."/>
            <person name="Viragh M."/>
            <person name="Koriabine M."/>
            <person name="Yan M."/>
            <person name="Riley R."/>
            <person name="Champramary S."/>
            <person name="Plett K.L."/>
            <person name="Tsai I.J."/>
            <person name="Slot J."/>
            <person name="Sipos G."/>
            <person name="Plett J."/>
            <person name="Nagy L.G."/>
            <person name="Grigoriev I.V."/>
        </authorList>
    </citation>
    <scope>NUCLEOTIDE SEQUENCE</scope>
    <source>
        <strain evidence="3">HWK02</strain>
    </source>
</reference>
<name>A0AA39UP99_9AGAR</name>
<feature type="coiled-coil region" evidence="1">
    <location>
        <begin position="316"/>
        <end position="357"/>
    </location>
</feature>
<organism evidence="3 4">
    <name type="scientific">Armillaria luteobubalina</name>
    <dbReference type="NCBI Taxonomy" id="153913"/>
    <lineage>
        <taxon>Eukaryota</taxon>
        <taxon>Fungi</taxon>
        <taxon>Dikarya</taxon>
        <taxon>Basidiomycota</taxon>
        <taxon>Agaricomycotina</taxon>
        <taxon>Agaricomycetes</taxon>
        <taxon>Agaricomycetidae</taxon>
        <taxon>Agaricales</taxon>
        <taxon>Marasmiineae</taxon>
        <taxon>Physalacriaceae</taxon>
        <taxon>Armillaria</taxon>
    </lineage>
</organism>
<dbReference type="EMBL" id="JAUEPU010000014">
    <property type="protein sequence ID" value="KAK0496633.1"/>
    <property type="molecule type" value="Genomic_DNA"/>
</dbReference>
<evidence type="ECO:0000256" key="1">
    <source>
        <dbReference type="SAM" id="Coils"/>
    </source>
</evidence>
<dbReference type="AlphaFoldDB" id="A0AA39UP99"/>
<evidence type="ECO:0000313" key="3">
    <source>
        <dbReference type="EMBL" id="KAK0496633.1"/>
    </source>
</evidence>
<proteinExistence type="predicted"/>
<evidence type="ECO:0000313" key="4">
    <source>
        <dbReference type="Proteomes" id="UP001175228"/>
    </source>
</evidence>
<sequence length="357" mass="40402">MGLSWLTQLFHSLVHLMDSRPLNKPHMLVFAKDVYRGTASSVDNILKDMPSFLQDGLGREFLIVTVKESTRRGRTAYLMVDRMVDGTKKYPDGQDGLLADLAQCRDEADAEAADLSSTNESDVEPNPTIESTTTSSPSTSTNQHSSSHSQLSGAQVKHVTKRDTPYALDRLSIFADKNGIKRELGKVKFDVLMTMDLTRSKNPRPITIESFTHIFQTTSRNTPRYRYIFAQCYWCVYTIWKILEMEMHPHINLHRHHARRCVYSAYPQAVVLGGGSLVDTVKTPEMVKMQWEAERTRRDEEWAALALASRADHCRAEEACRLAEEAEEGLRQAEAQIRELQAKLEASERRAGSARAV</sequence>
<accession>A0AA39UP99</accession>
<keyword evidence="1" id="KW-0175">Coiled coil</keyword>
<comment type="caution">
    <text evidence="3">The sequence shown here is derived from an EMBL/GenBank/DDBJ whole genome shotgun (WGS) entry which is preliminary data.</text>
</comment>
<protein>
    <submittedName>
        <fullName evidence="3">Uncharacterized protein</fullName>
    </submittedName>
</protein>